<dbReference type="InterPro" id="IPR013651">
    <property type="entry name" value="ATP-grasp_RimK-type"/>
</dbReference>
<dbReference type="EMBL" id="DVKI01000179">
    <property type="protein sequence ID" value="HIT17844.1"/>
    <property type="molecule type" value="Genomic_DNA"/>
</dbReference>
<dbReference type="InterPro" id="IPR013815">
    <property type="entry name" value="ATP_grasp_subdomain_1"/>
</dbReference>
<dbReference type="GO" id="GO:0005737">
    <property type="term" value="C:cytoplasm"/>
    <property type="evidence" value="ECO:0007669"/>
    <property type="project" value="TreeGrafter"/>
</dbReference>
<dbReference type="Gene3D" id="3.30.470.20">
    <property type="entry name" value="ATP-grasp fold, B domain"/>
    <property type="match status" value="1"/>
</dbReference>
<keyword evidence="6" id="KW-0436">Ligase</keyword>
<dbReference type="Proteomes" id="UP000886893">
    <property type="component" value="Unassembled WGS sequence"/>
</dbReference>
<dbReference type="NCBIfam" id="TIGR00768">
    <property type="entry name" value="rimK_fam"/>
    <property type="match status" value="1"/>
</dbReference>
<dbReference type="GO" id="GO:0005524">
    <property type="term" value="F:ATP binding"/>
    <property type="evidence" value="ECO:0007669"/>
    <property type="project" value="UniProtKB-UniRule"/>
</dbReference>
<comment type="caution">
    <text evidence="6">The sequence shown here is derived from an EMBL/GenBank/DDBJ whole genome shotgun (WGS) entry which is preliminary data.</text>
</comment>
<dbReference type="PANTHER" id="PTHR21621">
    <property type="entry name" value="RIBOSOMAL PROTEIN S6 MODIFICATION PROTEIN"/>
    <property type="match status" value="1"/>
</dbReference>
<evidence type="ECO:0000256" key="2">
    <source>
        <dbReference type="ARBA" id="ARBA00022741"/>
    </source>
</evidence>
<dbReference type="InterPro" id="IPR011761">
    <property type="entry name" value="ATP-grasp"/>
</dbReference>
<proteinExistence type="predicted"/>
<dbReference type="Gene3D" id="3.30.1490.20">
    <property type="entry name" value="ATP-grasp fold, A domain"/>
    <property type="match status" value="1"/>
</dbReference>
<dbReference type="Gene3D" id="3.40.50.20">
    <property type="match status" value="1"/>
</dbReference>
<organism evidence="6 7">
    <name type="scientific">Candidatus Caccosoma faecigallinarum</name>
    <dbReference type="NCBI Taxonomy" id="2840720"/>
    <lineage>
        <taxon>Bacteria</taxon>
        <taxon>Bacillati</taxon>
        <taxon>Bacillota</taxon>
        <taxon>Bacillota incertae sedis</taxon>
        <taxon>Candidatus Caccosoma</taxon>
    </lineage>
</organism>
<dbReference type="GO" id="GO:0046872">
    <property type="term" value="F:metal ion binding"/>
    <property type="evidence" value="ECO:0007669"/>
    <property type="project" value="UniProtKB-KW"/>
</dbReference>
<evidence type="ECO:0000256" key="4">
    <source>
        <dbReference type="PROSITE-ProRule" id="PRU00409"/>
    </source>
</evidence>
<reference evidence="6" key="2">
    <citation type="journal article" date="2021" name="PeerJ">
        <title>Extensive microbial diversity within the chicken gut microbiome revealed by metagenomics and culture.</title>
        <authorList>
            <person name="Gilroy R."/>
            <person name="Ravi A."/>
            <person name="Getino M."/>
            <person name="Pursley I."/>
            <person name="Horton D.L."/>
            <person name="Alikhan N.F."/>
            <person name="Baker D."/>
            <person name="Gharbi K."/>
            <person name="Hall N."/>
            <person name="Watson M."/>
            <person name="Adriaenssens E.M."/>
            <person name="Foster-Nyarko E."/>
            <person name="Jarju S."/>
            <person name="Secka A."/>
            <person name="Antonio M."/>
            <person name="Oren A."/>
            <person name="Chaudhuri R.R."/>
            <person name="La Ragione R."/>
            <person name="Hildebrand F."/>
            <person name="Pallen M.J."/>
        </authorList>
    </citation>
    <scope>NUCLEOTIDE SEQUENCE</scope>
    <source>
        <strain evidence="6">14508</strain>
    </source>
</reference>
<evidence type="ECO:0000313" key="6">
    <source>
        <dbReference type="EMBL" id="HIT17844.1"/>
    </source>
</evidence>
<dbReference type="PANTHER" id="PTHR21621:SF0">
    <property type="entry name" value="BETA-CITRYLGLUTAMATE SYNTHASE B-RELATED"/>
    <property type="match status" value="1"/>
</dbReference>
<protein>
    <submittedName>
        <fullName evidence="6">RimK family alpha-L-glutamate ligase</fullName>
    </submittedName>
</protein>
<sequence>MKGYLVINAFLQTKKFKEIYEMLQASFLKRKVEIQIKTNVELMVIIQNQKNLKIDFVLFWDKDVFLAHHLENRGIRVFNSSKVIEICDDKGLTDLYLENHQIPMPKTILAPFTYQNIGYPDLSFLKMVTEQLSFPFIVKENKGSFGQQVYLVQNQEELHQIVMQIGCKNMLFQEYIASSHGQDVRLYVIGKKVVLSVKRIASGNDFCANVSHGGKMIPFTPDSSYIDLAEKVATLLNVDFAGIDLLIGDHGQPLFCEINSNAHFKNVYLATGVDLSILLVDYILEQLS</sequence>
<name>A0A9D1KAL1_9FIRM</name>
<dbReference type="InterPro" id="IPR004666">
    <property type="entry name" value="Rp_bS6_RimK/Lys_biosynth_LsyX"/>
</dbReference>
<evidence type="ECO:0000259" key="5">
    <source>
        <dbReference type="PROSITE" id="PS50975"/>
    </source>
</evidence>
<keyword evidence="2 4" id="KW-0547">Nucleotide-binding</keyword>
<keyword evidence="1" id="KW-0479">Metal-binding</keyword>
<dbReference type="Pfam" id="PF08443">
    <property type="entry name" value="RimK"/>
    <property type="match status" value="1"/>
</dbReference>
<keyword evidence="3 4" id="KW-0067">ATP-binding</keyword>
<evidence type="ECO:0000313" key="7">
    <source>
        <dbReference type="Proteomes" id="UP000886893"/>
    </source>
</evidence>
<feature type="domain" description="ATP-grasp" evidence="5">
    <location>
        <begin position="94"/>
        <end position="284"/>
    </location>
</feature>
<dbReference type="AlphaFoldDB" id="A0A9D1KAL1"/>
<reference evidence="6" key="1">
    <citation type="submission" date="2020-10" db="EMBL/GenBank/DDBJ databases">
        <authorList>
            <person name="Gilroy R."/>
        </authorList>
    </citation>
    <scope>NUCLEOTIDE SEQUENCE</scope>
    <source>
        <strain evidence="6">14508</strain>
    </source>
</reference>
<dbReference type="GO" id="GO:0016879">
    <property type="term" value="F:ligase activity, forming carbon-nitrogen bonds"/>
    <property type="evidence" value="ECO:0007669"/>
    <property type="project" value="TreeGrafter"/>
</dbReference>
<accession>A0A9D1KAL1</accession>
<dbReference type="SUPFAM" id="SSF56059">
    <property type="entry name" value="Glutathione synthetase ATP-binding domain-like"/>
    <property type="match status" value="1"/>
</dbReference>
<evidence type="ECO:0000256" key="1">
    <source>
        <dbReference type="ARBA" id="ARBA00022723"/>
    </source>
</evidence>
<dbReference type="PROSITE" id="PS50975">
    <property type="entry name" value="ATP_GRASP"/>
    <property type="match status" value="1"/>
</dbReference>
<gene>
    <name evidence="6" type="ORF">IAD04_05685</name>
</gene>
<evidence type="ECO:0000256" key="3">
    <source>
        <dbReference type="ARBA" id="ARBA00022840"/>
    </source>
</evidence>